<sequence>MMSSPRFAATDDSLSLADRLDRLESLAAIQSLKARYGALADAKYTADYARVDADTMRQVAWQQAQCFTDNAVWEAGEGFGANRVGRDALFAWFQQSPWCFAVHYYGSPVIDVQGDAATGTWRLWQIAMADDTREAVLLAAVTHESYARQADGAWLHSRMRFEQLHMLPVGRGPAPLAATLAALASRRSASSMTLESPPSC</sequence>
<reference evidence="2 3" key="1">
    <citation type="submission" date="2020-07" db="EMBL/GenBank/DDBJ databases">
        <title>Genomic Encyclopedia of Type Strains, Phase IV (KMG-V): Genome sequencing to study the core and pangenomes of soil and plant-associated prokaryotes.</title>
        <authorList>
            <person name="Whitman W."/>
        </authorList>
    </citation>
    <scope>NUCLEOTIDE SEQUENCE [LARGE SCALE GENOMIC DNA]</scope>
    <source>
        <strain evidence="2 3">SAS40</strain>
    </source>
</reference>
<dbReference type="InterPro" id="IPR037401">
    <property type="entry name" value="SnoaL-like"/>
</dbReference>
<name>A0A7Y9LJ55_9BURK</name>
<protein>
    <recommendedName>
        <fullName evidence="1">SnoaL-like domain-containing protein</fullName>
    </recommendedName>
</protein>
<organism evidence="2 3">
    <name type="scientific">Pigmentiphaga litoralis</name>
    <dbReference type="NCBI Taxonomy" id="516702"/>
    <lineage>
        <taxon>Bacteria</taxon>
        <taxon>Pseudomonadati</taxon>
        <taxon>Pseudomonadota</taxon>
        <taxon>Betaproteobacteria</taxon>
        <taxon>Burkholderiales</taxon>
        <taxon>Alcaligenaceae</taxon>
        <taxon>Pigmentiphaga</taxon>
    </lineage>
</organism>
<dbReference type="Pfam" id="PF13577">
    <property type="entry name" value="SnoaL_4"/>
    <property type="match status" value="1"/>
</dbReference>
<proteinExistence type="predicted"/>
<comment type="caution">
    <text evidence="2">The sequence shown here is derived from an EMBL/GenBank/DDBJ whole genome shotgun (WGS) entry which is preliminary data.</text>
</comment>
<evidence type="ECO:0000313" key="2">
    <source>
        <dbReference type="EMBL" id="NYE81629.1"/>
    </source>
</evidence>
<dbReference type="SUPFAM" id="SSF54427">
    <property type="entry name" value="NTF2-like"/>
    <property type="match status" value="1"/>
</dbReference>
<keyword evidence="3" id="KW-1185">Reference proteome</keyword>
<dbReference type="EMBL" id="JACBYR010000001">
    <property type="protein sequence ID" value="NYE81629.1"/>
    <property type="molecule type" value="Genomic_DNA"/>
</dbReference>
<evidence type="ECO:0000313" key="3">
    <source>
        <dbReference type="Proteomes" id="UP000542125"/>
    </source>
</evidence>
<dbReference type="Proteomes" id="UP000542125">
    <property type="component" value="Unassembled WGS sequence"/>
</dbReference>
<evidence type="ECO:0000259" key="1">
    <source>
        <dbReference type="Pfam" id="PF13577"/>
    </source>
</evidence>
<accession>A0A7Y9LJ55</accession>
<gene>
    <name evidence="2" type="ORF">FHW18_000900</name>
</gene>
<dbReference type="RefSeq" id="WP_257022231.1">
    <property type="nucleotide sequence ID" value="NZ_JACBYR010000001.1"/>
</dbReference>
<feature type="domain" description="SnoaL-like" evidence="1">
    <location>
        <begin position="22"/>
        <end position="160"/>
    </location>
</feature>
<dbReference type="InterPro" id="IPR032710">
    <property type="entry name" value="NTF2-like_dom_sf"/>
</dbReference>
<dbReference type="AlphaFoldDB" id="A0A7Y9LJ55"/>
<dbReference type="Gene3D" id="3.10.450.50">
    <property type="match status" value="1"/>
</dbReference>